<evidence type="ECO:0000313" key="1">
    <source>
        <dbReference type="EMBL" id="EKB50531.1"/>
    </source>
</evidence>
<protein>
    <submittedName>
        <fullName evidence="1">Uncharacterized protein</fullName>
    </submittedName>
</protein>
<organism evidence="1 2">
    <name type="scientific">Cecembia lonarensis (strain CCUG 58316 / KCTC 22772 / LW9)</name>
    <dbReference type="NCBI Taxonomy" id="1225176"/>
    <lineage>
        <taxon>Bacteria</taxon>
        <taxon>Pseudomonadati</taxon>
        <taxon>Bacteroidota</taxon>
        <taxon>Cytophagia</taxon>
        <taxon>Cytophagales</taxon>
        <taxon>Cyclobacteriaceae</taxon>
        <taxon>Cecembia</taxon>
    </lineage>
</organism>
<reference evidence="1 2" key="1">
    <citation type="journal article" date="2012" name="J. Bacteriol.">
        <title>Draft Genome Sequence of Cecembia lonarensis Strain LW9T, Isolated from Lonar Lake, a Haloalkaline Lake in India.</title>
        <authorList>
            <person name="Shivaji S."/>
            <person name="Ara S."/>
            <person name="Singh A."/>
            <person name="Pinnaka A.K."/>
        </authorList>
    </citation>
    <scope>NUCLEOTIDE SEQUENCE [LARGE SCALE GENOMIC DNA]</scope>
    <source>
        <strain evidence="1 2">LW9</strain>
    </source>
</reference>
<keyword evidence="2" id="KW-1185">Reference proteome</keyword>
<dbReference type="AlphaFoldDB" id="K1L6Y3"/>
<comment type="caution">
    <text evidence="1">The sequence shown here is derived from an EMBL/GenBank/DDBJ whole genome shotgun (WGS) entry which is preliminary data.</text>
</comment>
<dbReference type="Proteomes" id="UP000004478">
    <property type="component" value="Unassembled WGS sequence"/>
</dbReference>
<sequence length="53" mass="6230">MDVKSKNHPFATLAVKKINRYGREEYRPSPCDLGGKKFKPQWTRRVKTISLRP</sequence>
<gene>
    <name evidence="1" type="ORF">B879_00913</name>
</gene>
<evidence type="ECO:0000313" key="2">
    <source>
        <dbReference type="Proteomes" id="UP000004478"/>
    </source>
</evidence>
<dbReference type="EMBL" id="AMGM01000008">
    <property type="protein sequence ID" value="EKB50531.1"/>
    <property type="molecule type" value="Genomic_DNA"/>
</dbReference>
<accession>K1L6Y3</accession>
<proteinExistence type="predicted"/>
<name>K1L6Y3_CECL9</name>